<sequence>MAESAQKEIARPQKDALRTPVAREELEVQPNETLADSLQRRFERDIANGTLLPGMRLDEKEIAERFGVSRTPVREALRLLSASGLVDLRGHQGVTVRTIKVQALLEMFQVMAELEGLCARLASRRILPEQRLQLEEIHARLTLAASEGTINEFYDINKEFHEAIYSVSRNEFLAEQTRSLRNRVGAYRRQVTYMPGRIADTLREHEEVMQAIFAHDGDRAHAAMRGHISLLGDNLSDFIAHFNVVN</sequence>
<evidence type="ECO:0000256" key="1">
    <source>
        <dbReference type="ARBA" id="ARBA00023015"/>
    </source>
</evidence>
<keyword evidence="2" id="KW-0238">DNA-binding</keyword>
<dbReference type="PRINTS" id="PR00035">
    <property type="entry name" value="HTHGNTR"/>
</dbReference>
<keyword evidence="1" id="KW-0805">Transcription regulation</keyword>
<dbReference type="Gene3D" id="1.20.120.530">
    <property type="entry name" value="GntR ligand-binding domain-like"/>
    <property type="match status" value="1"/>
</dbReference>
<comment type="caution">
    <text evidence="6">The sequence shown here is derived from an EMBL/GenBank/DDBJ whole genome shotgun (WGS) entry which is preliminary data.</text>
</comment>
<evidence type="ECO:0000256" key="4">
    <source>
        <dbReference type="SAM" id="MobiDB-lite"/>
    </source>
</evidence>
<feature type="region of interest" description="Disordered" evidence="4">
    <location>
        <begin position="1"/>
        <end position="30"/>
    </location>
</feature>
<dbReference type="InterPro" id="IPR011711">
    <property type="entry name" value="GntR_C"/>
</dbReference>
<dbReference type="RefSeq" id="WP_408156287.1">
    <property type="nucleotide sequence ID" value="NZ_JAQQFM010000003.1"/>
</dbReference>
<dbReference type="InterPro" id="IPR036388">
    <property type="entry name" value="WH-like_DNA-bd_sf"/>
</dbReference>
<dbReference type="PROSITE" id="PS50949">
    <property type="entry name" value="HTH_GNTR"/>
    <property type="match status" value="1"/>
</dbReference>
<feature type="compositionally biased region" description="Basic and acidic residues" evidence="4">
    <location>
        <begin position="1"/>
        <end position="26"/>
    </location>
</feature>
<dbReference type="SUPFAM" id="SSF48008">
    <property type="entry name" value="GntR ligand-binding domain-like"/>
    <property type="match status" value="1"/>
</dbReference>
<name>A0ABW9A587_9BURK</name>
<dbReference type="Proteomes" id="UP001629246">
    <property type="component" value="Unassembled WGS sequence"/>
</dbReference>
<dbReference type="Gene3D" id="1.10.10.10">
    <property type="entry name" value="Winged helix-like DNA-binding domain superfamily/Winged helix DNA-binding domain"/>
    <property type="match status" value="1"/>
</dbReference>
<dbReference type="InterPro" id="IPR000524">
    <property type="entry name" value="Tscrpt_reg_HTH_GntR"/>
</dbReference>
<evidence type="ECO:0000256" key="2">
    <source>
        <dbReference type="ARBA" id="ARBA00023125"/>
    </source>
</evidence>
<dbReference type="InterPro" id="IPR036390">
    <property type="entry name" value="WH_DNA-bd_sf"/>
</dbReference>
<evidence type="ECO:0000313" key="7">
    <source>
        <dbReference type="Proteomes" id="UP001629246"/>
    </source>
</evidence>
<keyword evidence="3" id="KW-0804">Transcription</keyword>
<accession>A0ABW9A587</accession>
<evidence type="ECO:0000256" key="3">
    <source>
        <dbReference type="ARBA" id="ARBA00023163"/>
    </source>
</evidence>
<dbReference type="SMART" id="SM00345">
    <property type="entry name" value="HTH_GNTR"/>
    <property type="match status" value="1"/>
</dbReference>
<dbReference type="Pfam" id="PF07729">
    <property type="entry name" value="FCD"/>
    <property type="match status" value="1"/>
</dbReference>
<dbReference type="SUPFAM" id="SSF46785">
    <property type="entry name" value="Winged helix' DNA-binding domain"/>
    <property type="match status" value="1"/>
</dbReference>
<dbReference type="Pfam" id="PF00392">
    <property type="entry name" value="GntR"/>
    <property type="match status" value="1"/>
</dbReference>
<evidence type="ECO:0000313" key="6">
    <source>
        <dbReference type="EMBL" id="MFL9924048.1"/>
    </source>
</evidence>
<dbReference type="SMART" id="SM00895">
    <property type="entry name" value="FCD"/>
    <property type="match status" value="1"/>
</dbReference>
<proteinExistence type="predicted"/>
<evidence type="ECO:0000259" key="5">
    <source>
        <dbReference type="PROSITE" id="PS50949"/>
    </source>
</evidence>
<dbReference type="EMBL" id="JAQQFM010000003">
    <property type="protein sequence ID" value="MFL9924048.1"/>
    <property type="molecule type" value="Genomic_DNA"/>
</dbReference>
<dbReference type="CDD" id="cd07377">
    <property type="entry name" value="WHTH_GntR"/>
    <property type="match status" value="1"/>
</dbReference>
<keyword evidence="7" id="KW-1185">Reference proteome</keyword>
<protein>
    <submittedName>
        <fullName evidence="6">GntR family transcriptional regulator</fullName>
    </submittedName>
</protein>
<dbReference type="PANTHER" id="PTHR43537:SF49">
    <property type="entry name" value="TRANSCRIPTIONAL REGULATORY PROTEIN"/>
    <property type="match status" value="1"/>
</dbReference>
<organism evidence="6 7">
    <name type="scientific">Herbaspirillum lusitanum</name>
    <dbReference type="NCBI Taxonomy" id="213312"/>
    <lineage>
        <taxon>Bacteria</taxon>
        <taxon>Pseudomonadati</taxon>
        <taxon>Pseudomonadota</taxon>
        <taxon>Betaproteobacteria</taxon>
        <taxon>Burkholderiales</taxon>
        <taxon>Oxalobacteraceae</taxon>
        <taxon>Herbaspirillum</taxon>
    </lineage>
</organism>
<dbReference type="InterPro" id="IPR008920">
    <property type="entry name" value="TF_FadR/GntR_C"/>
</dbReference>
<dbReference type="PANTHER" id="PTHR43537">
    <property type="entry name" value="TRANSCRIPTIONAL REGULATOR, GNTR FAMILY"/>
    <property type="match status" value="1"/>
</dbReference>
<feature type="domain" description="HTH gntR-type" evidence="5">
    <location>
        <begin position="32"/>
        <end position="99"/>
    </location>
</feature>
<reference evidence="6 7" key="1">
    <citation type="journal article" date="2024" name="Chem. Sci.">
        <title>Discovery of megapolipeptins by genome mining of a Burkholderiales bacteria collection.</title>
        <authorList>
            <person name="Paulo B.S."/>
            <person name="Recchia M.J.J."/>
            <person name="Lee S."/>
            <person name="Fergusson C.H."/>
            <person name="Romanowski S.B."/>
            <person name="Hernandez A."/>
            <person name="Krull N."/>
            <person name="Liu D.Y."/>
            <person name="Cavanagh H."/>
            <person name="Bos A."/>
            <person name="Gray C.A."/>
            <person name="Murphy B.T."/>
            <person name="Linington R.G."/>
            <person name="Eustaquio A.S."/>
        </authorList>
    </citation>
    <scope>NUCLEOTIDE SEQUENCE [LARGE SCALE GENOMIC DNA]</scope>
    <source>
        <strain evidence="6 7">RL21-008-BIB-A</strain>
    </source>
</reference>
<gene>
    <name evidence="6" type="ORF">PQR62_07225</name>
</gene>